<dbReference type="OrthoDB" id="9783435at2"/>
<evidence type="ECO:0000256" key="5">
    <source>
        <dbReference type="ARBA" id="ARBA00038887"/>
    </source>
</evidence>
<keyword evidence="3" id="KW-0862">Zinc</keyword>
<dbReference type="eggNOG" id="COG1940">
    <property type="taxonomic scope" value="Bacteria"/>
</dbReference>
<dbReference type="GO" id="GO:0008865">
    <property type="term" value="F:fructokinase activity"/>
    <property type="evidence" value="ECO:0007669"/>
    <property type="project" value="UniProtKB-EC"/>
</dbReference>
<dbReference type="InterPro" id="IPR049874">
    <property type="entry name" value="ROK_cs"/>
</dbReference>
<name>B0SW98_CAUSK</name>
<dbReference type="KEGG" id="cak:Caul_0965"/>
<gene>
    <name evidence="7" type="ordered locus">Caul_0965</name>
</gene>
<keyword evidence="2" id="KW-0479">Metal-binding</keyword>
<evidence type="ECO:0000256" key="4">
    <source>
        <dbReference type="ARBA" id="ARBA00022842"/>
    </source>
</evidence>
<evidence type="ECO:0000313" key="7">
    <source>
        <dbReference type="EMBL" id="ABZ70095.1"/>
    </source>
</evidence>
<sequence>MASRSLFAGVELGGTKSIAVLAEGRQILEREVVATTTPDATLAALALTLERWGREHPVAGLGIASFGPIQLDAAAQDHGHMLATPKPGWSHAPVAPVLTRAFRGPWAIDTDVNGAALAEYDWGAGEGCRSLWYLTLGTGVGGGLVIDGRAVHGAMHPEIGHLKLRRAPGDVFAGACPFHGDCVEGLISGPALAALFEGDPAQVGDEDPRWAYVIHTLAELVGALLLTTSADRILMGGGIAIARPGLLPRVRAQVLDRQGSYLPFVTPLSVDQIITAPALGADAGPLGAIALAIRAADQTSV</sequence>
<dbReference type="InterPro" id="IPR051804">
    <property type="entry name" value="Carb_Metab_Reg_Kinase/Isom"/>
</dbReference>
<evidence type="ECO:0000256" key="1">
    <source>
        <dbReference type="ARBA" id="ARBA00001946"/>
    </source>
</evidence>
<accession>B0SW98</accession>
<dbReference type="STRING" id="366602.Caul_0965"/>
<dbReference type="EC" id="2.7.1.4" evidence="5"/>
<dbReference type="EMBL" id="CP000927">
    <property type="protein sequence ID" value="ABZ70095.1"/>
    <property type="molecule type" value="Genomic_DNA"/>
</dbReference>
<evidence type="ECO:0000256" key="2">
    <source>
        <dbReference type="ARBA" id="ARBA00022723"/>
    </source>
</evidence>
<dbReference type="PANTHER" id="PTHR42742:SF3">
    <property type="entry name" value="FRUCTOKINASE"/>
    <property type="match status" value="1"/>
</dbReference>
<dbReference type="AlphaFoldDB" id="B0SW98"/>
<dbReference type="SUPFAM" id="SSF53067">
    <property type="entry name" value="Actin-like ATPase domain"/>
    <property type="match status" value="1"/>
</dbReference>
<comment type="cofactor">
    <cofactor evidence="1">
        <name>Mg(2+)</name>
        <dbReference type="ChEBI" id="CHEBI:18420"/>
    </cofactor>
</comment>
<evidence type="ECO:0000256" key="6">
    <source>
        <dbReference type="ARBA" id="ARBA00048451"/>
    </source>
</evidence>
<dbReference type="InterPro" id="IPR000600">
    <property type="entry name" value="ROK"/>
</dbReference>
<proteinExistence type="predicted"/>
<dbReference type="HOGENOM" id="CLU_036604_3_0_5"/>
<dbReference type="PROSITE" id="PS01125">
    <property type="entry name" value="ROK"/>
    <property type="match status" value="1"/>
</dbReference>
<dbReference type="CDD" id="cd24067">
    <property type="entry name" value="ASKHA_NBD_ROK_BsFRK-like"/>
    <property type="match status" value="1"/>
</dbReference>
<dbReference type="InterPro" id="IPR043129">
    <property type="entry name" value="ATPase_NBD"/>
</dbReference>
<dbReference type="Pfam" id="PF00480">
    <property type="entry name" value="ROK"/>
    <property type="match status" value="1"/>
</dbReference>
<protein>
    <recommendedName>
        <fullName evidence="5">fructokinase</fullName>
        <ecNumber evidence="5">2.7.1.4</ecNumber>
    </recommendedName>
</protein>
<keyword evidence="4" id="KW-0460">Magnesium</keyword>
<comment type="catalytic activity">
    <reaction evidence="6">
        <text>D-fructose + ATP = D-fructose 6-phosphate + ADP + H(+)</text>
        <dbReference type="Rhea" id="RHEA:16125"/>
        <dbReference type="ChEBI" id="CHEBI:15378"/>
        <dbReference type="ChEBI" id="CHEBI:30616"/>
        <dbReference type="ChEBI" id="CHEBI:37721"/>
        <dbReference type="ChEBI" id="CHEBI:61527"/>
        <dbReference type="ChEBI" id="CHEBI:456216"/>
        <dbReference type="EC" id="2.7.1.4"/>
    </reaction>
</comment>
<dbReference type="Gene3D" id="3.30.420.40">
    <property type="match status" value="2"/>
</dbReference>
<reference evidence="7" key="1">
    <citation type="submission" date="2008-01" db="EMBL/GenBank/DDBJ databases">
        <title>Complete sequence of chromosome of Caulobacter sp. K31.</title>
        <authorList>
            <consortium name="US DOE Joint Genome Institute"/>
            <person name="Copeland A."/>
            <person name="Lucas S."/>
            <person name="Lapidus A."/>
            <person name="Barry K."/>
            <person name="Glavina del Rio T."/>
            <person name="Dalin E."/>
            <person name="Tice H."/>
            <person name="Pitluck S."/>
            <person name="Bruce D."/>
            <person name="Goodwin L."/>
            <person name="Thompson L.S."/>
            <person name="Brettin T."/>
            <person name="Detter J.C."/>
            <person name="Han C."/>
            <person name="Schmutz J."/>
            <person name="Larimer F."/>
            <person name="Land M."/>
            <person name="Hauser L."/>
            <person name="Kyrpides N."/>
            <person name="Kim E."/>
            <person name="Stephens C."/>
            <person name="Richardson P."/>
        </authorList>
    </citation>
    <scope>NUCLEOTIDE SEQUENCE [LARGE SCALE GENOMIC DNA]</scope>
    <source>
        <strain evidence="7">K31</strain>
    </source>
</reference>
<dbReference type="PANTHER" id="PTHR42742">
    <property type="entry name" value="TRANSCRIPTIONAL REPRESSOR MPRA"/>
    <property type="match status" value="1"/>
</dbReference>
<dbReference type="GO" id="GO:0046872">
    <property type="term" value="F:metal ion binding"/>
    <property type="evidence" value="ECO:0007669"/>
    <property type="project" value="UniProtKB-KW"/>
</dbReference>
<organism evidence="7">
    <name type="scientific">Caulobacter sp. (strain K31)</name>
    <dbReference type="NCBI Taxonomy" id="366602"/>
    <lineage>
        <taxon>Bacteria</taxon>
        <taxon>Pseudomonadati</taxon>
        <taxon>Pseudomonadota</taxon>
        <taxon>Alphaproteobacteria</taxon>
        <taxon>Caulobacterales</taxon>
        <taxon>Caulobacteraceae</taxon>
        <taxon>Caulobacter</taxon>
    </lineage>
</organism>
<evidence type="ECO:0000256" key="3">
    <source>
        <dbReference type="ARBA" id="ARBA00022833"/>
    </source>
</evidence>